<name>A0A317U247_9GAMM</name>
<organism evidence="1 2">
    <name type="scientific">Legionella qingyii</name>
    <dbReference type="NCBI Taxonomy" id="2184757"/>
    <lineage>
        <taxon>Bacteria</taxon>
        <taxon>Pseudomonadati</taxon>
        <taxon>Pseudomonadota</taxon>
        <taxon>Gammaproteobacteria</taxon>
        <taxon>Legionellales</taxon>
        <taxon>Legionellaceae</taxon>
        <taxon>Legionella</taxon>
    </lineage>
</organism>
<comment type="caution">
    <text evidence="1">The sequence shown here is derived from an EMBL/GenBank/DDBJ whole genome shotgun (WGS) entry which is preliminary data.</text>
</comment>
<reference evidence="1 2" key="1">
    <citation type="submission" date="2018-05" db="EMBL/GenBank/DDBJ databases">
        <title>Legionella qingyii sp.nov., whole genome shotgun sequence.</title>
        <authorList>
            <person name="Wu H."/>
            <person name="Zhu Q."/>
            <person name="Hu C."/>
        </authorList>
    </citation>
    <scope>NUCLEOTIDE SEQUENCE [LARGE SCALE GENOMIC DNA]</scope>
    <source>
        <strain evidence="1 2">HEB18</strain>
    </source>
</reference>
<dbReference type="Proteomes" id="UP000247152">
    <property type="component" value="Unassembled WGS sequence"/>
</dbReference>
<dbReference type="EMBL" id="QHJG01000036">
    <property type="protein sequence ID" value="PWY54380.1"/>
    <property type="molecule type" value="Genomic_DNA"/>
</dbReference>
<proteinExistence type="predicted"/>
<accession>A0A317U247</accession>
<evidence type="ECO:0000313" key="1">
    <source>
        <dbReference type="EMBL" id="PWY54380.1"/>
    </source>
</evidence>
<sequence length="73" mass="8394">MKSGIVKVVHKATFALVRLFITVKLHMLFRSNDFCPDKQKEDRQNGTTKVIEVISGMRCRADEVVLICMRLID</sequence>
<dbReference type="AlphaFoldDB" id="A0A317U247"/>
<gene>
    <name evidence="1" type="ORF">DGG96_17380</name>
</gene>
<evidence type="ECO:0000313" key="2">
    <source>
        <dbReference type="Proteomes" id="UP000247152"/>
    </source>
</evidence>
<protein>
    <submittedName>
        <fullName evidence="1">Uncharacterized protein</fullName>
    </submittedName>
</protein>